<dbReference type="InterPro" id="IPR003342">
    <property type="entry name" value="ArnT-like_N"/>
</dbReference>
<organism evidence="10 11">
    <name type="scientific">Bordetella genomosp. 13</name>
    <dbReference type="NCBI Taxonomy" id="463040"/>
    <lineage>
        <taxon>Bacteria</taxon>
        <taxon>Pseudomonadati</taxon>
        <taxon>Pseudomonadota</taxon>
        <taxon>Betaproteobacteria</taxon>
        <taxon>Burkholderiales</taxon>
        <taxon>Alcaligenaceae</taxon>
        <taxon>Bordetella</taxon>
    </lineage>
</organism>
<dbReference type="STRING" id="463040.CAL15_01440"/>
<dbReference type="PANTHER" id="PTHR33908">
    <property type="entry name" value="MANNOSYLTRANSFERASE YKCB-RELATED"/>
    <property type="match status" value="1"/>
</dbReference>
<proteinExistence type="predicted"/>
<feature type="transmembrane region" description="Helical" evidence="8">
    <location>
        <begin position="268"/>
        <end position="290"/>
    </location>
</feature>
<protein>
    <recommendedName>
        <fullName evidence="9">ArnT-like N-terminal domain-containing protein</fullName>
    </recommendedName>
</protein>
<feature type="transmembrane region" description="Helical" evidence="8">
    <location>
        <begin position="328"/>
        <end position="349"/>
    </location>
</feature>
<dbReference type="GO" id="GO:0009103">
    <property type="term" value="P:lipopolysaccharide biosynthetic process"/>
    <property type="evidence" value="ECO:0007669"/>
    <property type="project" value="UniProtKB-ARBA"/>
</dbReference>
<comment type="subcellular location">
    <subcellularLocation>
        <location evidence="1">Cell membrane</location>
        <topology evidence="1">Multi-pass membrane protein</topology>
    </subcellularLocation>
</comment>
<feature type="transmembrane region" description="Helical" evidence="8">
    <location>
        <begin position="163"/>
        <end position="190"/>
    </location>
</feature>
<keyword evidence="3" id="KW-0328">Glycosyltransferase</keyword>
<name>A0A1W6Z8K7_9BORD</name>
<reference evidence="10 11" key="1">
    <citation type="submission" date="2017-05" db="EMBL/GenBank/DDBJ databases">
        <title>Complete and WGS of Bordetella genogroups.</title>
        <authorList>
            <person name="Spilker T."/>
            <person name="LiPuma J."/>
        </authorList>
    </citation>
    <scope>NUCLEOTIDE SEQUENCE [LARGE SCALE GENOMIC DNA]</scope>
    <source>
        <strain evidence="10 11">AU7206</strain>
    </source>
</reference>
<feature type="transmembrane region" description="Helical" evidence="8">
    <location>
        <begin position="12"/>
        <end position="32"/>
    </location>
</feature>
<dbReference type="PANTHER" id="PTHR33908:SF3">
    <property type="entry name" value="UNDECAPRENYL PHOSPHATE-ALPHA-4-AMINO-4-DEOXY-L-ARABINOSE ARABINOSYL TRANSFERASE"/>
    <property type="match status" value="1"/>
</dbReference>
<dbReference type="GO" id="GO:0000030">
    <property type="term" value="F:mannosyltransferase activity"/>
    <property type="evidence" value="ECO:0007669"/>
    <property type="project" value="InterPro"/>
</dbReference>
<evidence type="ECO:0000256" key="8">
    <source>
        <dbReference type="SAM" id="Phobius"/>
    </source>
</evidence>
<feature type="transmembrane region" description="Helical" evidence="8">
    <location>
        <begin position="91"/>
        <end position="108"/>
    </location>
</feature>
<evidence type="ECO:0000313" key="10">
    <source>
        <dbReference type="EMBL" id="ARP93164.1"/>
    </source>
</evidence>
<feature type="transmembrane region" description="Helical" evidence="8">
    <location>
        <begin position="302"/>
        <end position="322"/>
    </location>
</feature>
<accession>A0A1W6Z8K7</accession>
<keyword evidence="2" id="KW-1003">Cell membrane</keyword>
<dbReference type="GO" id="GO:0006493">
    <property type="term" value="P:protein O-linked glycosylation"/>
    <property type="evidence" value="ECO:0007669"/>
    <property type="project" value="InterPro"/>
</dbReference>
<keyword evidence="7 8" id="KW-0472">Membrane</keyword>
<keyword evidence="4" id="KW-0808">Transferase</keyword>
<evidence type="ECO:0000313" key="11">
    <source>
        <dbReference type="Proteomes" id="UP000194161"/>
    </source>
</evidence>
<feature type="domain" description="ArnT-like N-terminal" evidence="9">
    <location>
        <begin position="34"/>
        <end position="237"/>
    </location>
</feature>
<dbReference type="OrthoDB" id="9775035at2"/>
<dbReference type="AlphaFoldDB" id="A0A1W6Z8K7"/>
<evidence type="ECO:0000256" key="2">
    <source>
        <dbReference type="ARBA" id="ARBA00022475"/>
    </source>
</evidence>
<dbReference type="InterPro" id="IPR050297">
    <property type="entry name" value="LipidA_mod_glycosyltrf_83"/>
</dbReference>
<evidence type="ECO:0000256" key="5">
    <source>
        <dbReference type="ARBA" id="ARBA00022692"/>
    </source>
</evidence>
<sequence>MLRILGPRARGILTLALGLAALRLVGMAWLPYMDTSEPRYAEIARLMVQTGDWITPWFEPGIPFWGKPPLSFWLQAASMKLFGLSEMAGRLPAWLAVLATLYPIHAVARAWAGRRAAACAVLLYTTCALPYMTAGAVLTDPFLALGTTLVMAGLVLPQRHWRILAVAGLAIGLLAKGPLAVVLVAGPLAVHRLCYGSRQWAGVPLARALSGAVLAVALAAPWYIVAELKTPGFLDYFIVGEHVRRFLDPGWGGDMYGTAHRSAFGGIWVGWLQAAMPWGPIALAALAAGLRRESGRRRLRMLVARPMTGYLLAWALFTPAFFTASSNILWTYVLPALPAFAILAARPLAIAMRRVGAVLPQRKRAWPRRGIVAAACATPIAMLTATLVLAIEPQLARSEREVIQYVDTNAPAGARLWYVGTLPFSARYYSHGHAERIPRSQVAERLASVKGPVYIAASPTDMDHLRAVMKLQIIDGAQSRRYVLARATIPERYQLPSLSYR</sequence>
<dbReference type="GO" id="GO:0010041">
    <property type="term" value="P:response to iron(III) ion"/>
    <property type="evidence" value="ECO:0007669"/>
    <property type="project" value="TreeGrafter"/>
</dbReference>
<dbReference type="RefSeq" id="WP_086077001.1">
    <property type="nucleotide sequence ID" value="NZ_CP021111.1"/>
</dbReference>
<dbReference type="Proteomes" id="UP000194161">
    <property type="component" value="Chromosome"/>
</dbReference>
<dbReference type="GO" id="GO:0016763">
    <property type="term" value="F:pentosyltransferase activity"/>
    <property type="evidence" value="ECO:0007669"/>
    <property type="project" value="TreeGrafter"/>
</dbReference>
<dbReference type="KEGG" id="bgm:CAL15_01440"/>
<gene>
    <name evidence="10" type="ORF">CAL15_01440</name>
</gene>
<feature type="transmembrane region" description="Helical" evidence="8">
    <location>
        <begin position="370"/>
        <end position="391"/>
    </location>
</feature>
<evidence type="ECO:0000256" key="7">
    <source>
        <dbReference type="ARBA" id="ARBA00023136"/>
    </source>
</evidence>
<dbReference type="EMBL" id="CP021111">
    <property type="protein sequence ID" value="ARP93164.1"/>
    <property type="molecule type" value="Genomic_DNA"/>
</dbReference>
<dbReference type="GO" id="GO:0005886">
    <property type="term" value="C:plasma membrane"/>
    <property type="evidence" value="ECO:0007669"/>
    <property type="project" value="UniProtKB-SubCell"/>
</dbReference>
<keyword evidence="6 8" id="KW-1133">Transmembrane helix</keyword>
<keyword evidence="5 8" id="KW-0812">Transmembrane</keyword>
<feature type="transmembrane region" description="Helical" evidence="8">
    <location>
        <begin position="202"/>
        <end position="224"/>
    </location>
</feature>
<evidence type="ECO:0000256" key="6">
    <source>
        <dbReference type="ARBA" id="ARBA00022989"/>
    </source>
</evidence>
<evidence type="ECO:0000256" key="1">
    <source>
        <dbReference type="ARBA" id="ARBA00004651"/>
    </source>
</evidence>
<evidence type="ECO:0000256" key="3">
    <source>
        <dbReference type="ARBA" id="ARBA00022676"/>
    </source>
</evidence>
<evidence type="ECO:0000259" key="9">
    <source>
        <dbReference type="Pfam" id="PF02366"/>
    </source>
</evidence>
<evidence type="ECO:0000256" key="4">
    <source>
        <dbReference type="ARBA" id="ARBA00022679"/>
    </source>
</evidence>
<dbReference type="Pfam" id="PF02366">
    <property type="entry name" value="PMT"/>
    <property type="match status" value="1"/>
</dbReference>
<keyword evidence="11" id="KW-1185">Reference proteome</keyword>